<keyword evidence="3 8" id="KW-0812">Transmembrane</keyword>
<sequence>MGDNESEPIEVREEDVEDHGADRLKTGLKPRHLVMMSLGSAIGAGLFVGSGEGIALAGPAALVSYAIVGVIIVSVMRMLGELAAADPNPGAFSYYVGKALGPGAGFMMGWLWWVQMTIVVAAESLAAAEGLNALVGLLPVWAWALVFMTVFSVLNLTGVSNFGELEFWLSLIKVTFIVLFLVIGAAYLFGWMSEPSPGLANAGDFLPHGIGGVTAALLVIAFAFGGIEIIAVAAAETDDPGPSVTKAIRTIVWRILVFYVGSVAVIMLVLPADDPRIRESPFVGVLEQTGLPAVAATMGAIIVVALLSSMNVNLYGASRMLFSLSVRRMAPRSARRVSSRAVPVPALLASTVFGFLAVPATYFWGDQVLDRLLSVVGSTLLVTWLAITCAQIVLRRRAERDGTPLPLKMWGYPYLSWLTLIALVAITVLAIVTPSVRGQVISTAVLVTVLWTAGAVTYRRRSTQPSRRARGAR</sequence>
<feature type="transmembrane region" description="Helical" evidence="8">
    <location>
        <begin position="372"/>
        <end position="394"/>
    </location>
</feature>
<keyword evidence="4" id="KW-0029">Amino-acid transport</keyword>
<protein>
    <submittedName>
        <fullName evidence="10">Amino acid permease</fullName>
    </submittedName>
</protein>
<keyword evidence="11" id="KW-1185">Reference proteome</keyword>
<dbReference type="Gene3D" id="1.20.1740.10">
    <property type="entry name" value="Amino acid/polyamine transporter I"/>
    <property type="match status" value="1"/>
</dbReference>
<keyword evidence="6 8" id="KW-0472">Membrane</keyword>
<feature type="transmembrane region" description="Helical" evidence="8">
    <location>
        <begin position="337"/>
        <end position="360"/>
    </location>
</feature>
<feature type="transmembrane region" description="Helical" evidence="8">
    <location>
        <begin position="290"/>
        <end position="316"/>
    </location>
</feature>
<keyword evidence="5 8" id="KW-1133">Transmembrane helix</keyword>
<evidence type="ECO:0000256" key="5">
    <source>
        <dbReference type="ARBA" id="ARBA00022989"/>
    </source>
</evidence>
<feature type="transmembrane region" description="Helical" evidence="8">
    <location>
        <begin position="168"/>
        <end position="189"/>
    </location>
</feature>
<proteinExistence type="predicted"/>
<dbReference type="InterPro" id="IPR004841">
    <property type="entry name" value="AA-permease/SLC12A_dom"/>
</dbReference>
<reference evidence="10 11" key="1">
    <citation type="journal article" date="2019" name="Int. J. Syst. Evol. Microbiol.">
        <title>The Global Catalogue of Microorganisms (GCM) 10K type strain sequencing project: providing services to taxonomists for standard genome sequencing and annotation.</title>
        <authorList>
            <consortium name="The Broad Institute Genomics Platform"/>
            <consortium name="The Broad Institute Genome Sequencing Center for Infectious Disease"/>
            <person name="Wu L."/>
            <person name="Ma J."/>
        </authorList>
    </citation>
    <scope>NUCLEOTIDE SEQUENCE [LARGE SCALE GENOMIC DNA]</scope>
    <source>
        <strain evidence="10 11">JCM 16227</strain>
    </source>
</reference>
<dbReference type="RefSeq" id="WP_082083877.1">
    <property type="nucleotide sequence ID" value="NZ_BAAARB010000031.1"/>
</dbReference>
<dbReference type="PANTHER" id="PTHR43495">
    <property type="entry name" value="GABA PERMEASE"/>
    <property type="match status" value="1"/>
</dbReference>
<feature type="transmembrane region" description="Helical" evidence="8">
    <location>
        <begin position="251"/>
        <end position="270"/>
    </location>
</feature>
<feature type="transmembrane region" description="Helical" evidence="8">
    <location>
        <begin position="62"/>
        <end position="80"/>
    </location>
</feature>
<organism evidence="10 11">
    <name type="scientific">Gordonia cholesterolivorans</name>
    <dbReference type="NCBI Taxonomy" id="559625"/>
    <lineage>
        <taxon>Bacteria</taxon>
        <taxon>Bacillati</taxon>
        <taxon>Actinomycetota</taxon>
        <taxon>Actinomycetes</taxon>
        <taxon>Mycobacteriales</taxon>
        <taxon>Gordoniaceae</taxon>
        <taxon>Gordonia</taxon>
    </lineage>
</organism>
<feature type="compositionally biased region" description="Acidic residues" evidence="7">
    <location>
        <begin position="1"/>
        <end position="17"/>
    </location>
</feature>
<evidence type="ECO:0000256" key="6">
    <source>
        <dbReference type="ARBA" id="ARBA00023136"/>
    </source>
</evidence>
<feature type="region of interest" description="Disordered" evidence="7">
    <location>
        <begin position="1"/>
        <end position="22"/>
    </location>
</feature>
<feature type="transmembrane region" description="Helical" evidence="8">
    <location>
        <begin position="209"/>
        <end position="231"/>
    </location>
</feature>
<evidence type="ECO:0000256" key="7">
    <source>
        <dbReference type="SAM" id="MobiDB-lite"/>
    </source>
</evidence>
<accession>A0ABN3I471</accession>
<comment type="subcellular location">
    <subcellularLocation>
        <location evidence="1">Membrane</location>
        <topology evidence="1">Multi-pass membrane protein</topology>
    </subcellularLocation>
</comment>
<evidence type="ECO:0000256" key="8">
    <source>
        <dbReference type="SAM" id="Phobius"/>
    </source>
</evidence>
<dbReference type="Proteomes" id="UP001501170">
    <property type="component" value="Unassembled WGS sequence"/>
</dbReference>
<evidence type="ECO:0000256" key="3">
    <source>
        <dbReference type="ARBA" id="ARBA00022692"/>
    </source>
</evidence>
<dbReference type="EMBL" id="BAAARB010000031">
    <property type="protein sequence ID" value="GAA2393272.1"/>
    <property type="molecule type" value="Genomic_DNA"/>
</dbReference>
<feature type="transmembrane region" description="Helical" evidence="8">
    <location>
        <begin position="133"/>
        <end position="156"/>
    </location>
</feature>
<dbReference type="InterPro" id="IPR004840">
    <property type="entry name" value="Amino_acid_permease_CS"/>
</dbReference>
<evidence type="ECO:0000313" key="10">
    <source>
        <dbReference type="EMBL" id="GAA2393272.1"/>
    </source>
</evidence>
<feature type="domain" description="Amino acid permease/ SLC12A" evidence="9">
    <location>
        <begin position="32"/>
        <end position="461"/>
    </location>
</feature>
<feature type="transmembrane region" description="Helical" evidence="8">
    <location>
        <begin position="92"/>
        <end position="113"/>
    </location>
</feature>
<evidence type="ECO:0000256" key="2">
    <source>
        <dbReference type="ARBA" id="ARBA00022448"/>
    </source>
</evidence>
<dbReference type="PROSITE" id="PS00218">
    <property type="entry name" value="AMINO_ACID_PERMEASE_1"/>
    <property type="match status" value="1"/>
</dbReference>
<evidence type="ECO:0000313" key="11">
    <source>
        <dbReference type="Proteomes" id="UP001501170"/>
    </source>
</evidence>
<dbReference type="PANTHER" id="PTHR43495:SF5">
    <property type="entry name" value="GAMMA-AMINOBUTYRIC ACID PERMEASE"/>
    <property type="match status" value="1"/>
</dbReference>
<dbReference type="Pfam" id="PF00324">
    <property type="entry name" value="AA_permease"/>
    <property type="match status" value="1"/>
</dbReference>
<name>A0ABN3I471_9ACTN</name>
<feature type="transmembrane region" description="Helical" evidence="8">
    <location>
        <begin position="33"/>
        <end position="56"/>
    </location>
</feature>
<gene>
    <name evidence="10" type="ORF">GCM10009855_36210</name>
</gene>
<keyword evidence="2" id="KW-0813">Transport</keyword>
<evidence type="ECO:0000256" key="1">
    <source>
        <dbReference type="ARBA" id="ARBA00004141"/>
    </source>
</evidence>
<comment type="caution">
    <text evidence="10">The sequence shown here is derived from an EMBL/GenBank/DDBJ whole genome shotgun (WGS) entry which is preliminary data.</text>
</comment>
<evidence type="ECO:0000256" key="4">
    <source>
        <dbReference type="ARBA" id="ARBA00022970"/>
    </source>
</evidence>
<dbReference type="PIRSF" id="PIRSF006060">
    <property type="entry name" value="AA_transporter"/>
    <property type="match status" value="1"/>
</dbReference>
<evidence type="ECO:0000259" key="9">
    <source>
        <dbReference type="Pfam" id="PF00324"/>
    </source>
</evidence>
<feature type="transmembrane region" description="Helical" evidence="8">
    <location>
        <begin position="439"/>
        <end position="458"/>
    </location>
</feature>
<feature type="transmembrane region" description="Helical" evidence="8">
    <location>
        <begin position="414"/>
        <end position="433"/>
    </location>
</feature>